<feature type="transmembrane region" description="Helical" evidence="1">
    <location>
        <begin position="51"/>
        <end position="77"/>
    </location>
</feature>
<keyword evidence="1" id="KW-0812">Transmembrane</keyword>
<evidence type="ECO:0000256" key="1">
    <source>
        <dbReference type="SAM" id="Phobius"/>
    </source>
</evidence>
<evidence type="ECO:0000313" key="2">
    <source>
        <dbReference type="EMBL" id="TGZ66103.1"/>
    </source>
</evidence>
<proteinExistence type="predicted"/>
<protein>
    <submittedName>
        <fullName evidence="2">Uncharacterized protein</fullName>
    </submittedName>
</protein>
<accession>A0A4S2LQS1</accession>
<keyword evidence="1" id="KW-0472">Membrane</keyword>
<dbReference type="Proteomes" id="UP000308267">
    <property type="component" value="Unassembled WGS sequence"/>
</dbReference>
<reference evidence="2 3" key="1">
    <citation type="journal article" date="2019" name="BMC Genomics">
        <title>New insights from Opisthorchis felineus genome: update on genomics of the epidemiologically important liver flukes.</title>
        <authorList>
            <person name="Ershov N.I."/>
            <person name="Mordvinov V.A."/>
            <person name="Prokhortchouk E.B."/>
            <person name="Pakharukova M.Y."/>
            <person name="Gunbin K.V."/>
            <person name="Ustyantsev K."/>
            <person name="Genaev M.A."/>
            <person name="Blinov A.G."/>
            <person name="Mazur A."/>
            <person name="Boulygina E."/>
            <person name="Tsygankova S."/>
            <person name="Khrameeva E."/>
            <person name="Chekanov N."/>
            <person name="Fan G."/>
            <person name="Xiao A."/>
            <person name="Zhang H."/>
            <person name="Xu X."/>
            <person name="Yang H."/>
            <person name="Solovyev V."/>
            <person name="Lee S.M."/>
            <person name="Liu X."/>
            <person name="Afonnikov D.A."/>
            <person name="Skryabin K.G."/>
        </authorList>
    </citation>
    <scope>NUCLEOTIDE SEQUENCE [LARGE SCALE GENOMIC DNA]</scope>
    <source>
        <strain evidence="2">AK-0245</strain>
        <tissue evidence="2">Whole organism</tissue>
    </source>
</reference>
<dbReference type="EMBL" id="SJOL01006466">
    <property type="protein sequence ID" value="TGZ66103.1"/>
    <property type="molecule type" value="Genomic_DNA"/>
</dbReference>
<gene>
    <name evidence="2" type="ORF">CRM22_005514</name>
</gene>
<comment type="caution">
    <text evidence="2">The sequence shown here is derived from an EMBL/GenBank/DDBJ whole genome shotgun (WGS) entry which is preliminary data.</text>
</comment>
<name>A0A4S2LQS1_OPIFE</name>
<dbReference type="AlphaFoldDB" id="A0A4S2LQS1"/>
<evidence type="ECO:0000313" key="3">
    <source>
        <dbReference type="Proteomes" id="UP000308267"/>
    </source>
</evidence>
<keyword evidence="3" id="KW-1185">Reference proteome</keyword>
<organism evidence="2 3">
    <name type="scientific">Opisthorchis felineus</name>
    <dbReference type="NCBI Taxonomy" id="147828"/>
    <lineage>
        <taxon>Eukaryota</taxon>
        <taxon>Metazoa</taxon>
        <taxon>Spiralia</taxon>
        <taxon>Lophotrochozoa</taxon>
        <taxon>Platyhelminthes</taxon>
        <taxon>Trematoda</taxon>
        <taxon>Digenea</taxon>
        <taxon>Opisthorchiida</taxon>
        <taxon>Opisthorchiata</taxon>
        <taxon>Opisthorchiidae</taxon>
        <taxon>Opisthorchis</taxon>
    </lineage>
</organism>
<keyword evidence="1" id="KW-1133">Transmembrane helix</keyword>
<sequence length="79" mass="9030">MDHSKAMLAMILVDRAAGSEEERILLTISADCQIFIGDQPTRRLSESMLKITMMLLMMMMMTMMMTMMMMGIITLPFSE</sequence>